<dbReference type="Gene3D" id="3.40.50.720">
    <property type="entry name" value="NAD(P)-binding Rossmann-like Domain"/>
    <property type="match status" value="1"/>
</dbReference>
<dbReference type="InterPro" id="IPR002347">
    <property type="entry name" value="SDR_fam"/>
</dbReference>
<dbReference type="GO" id="GO:0016491">
    <property type="term" value="F:oxidoreductase activity"/>
    <property type="evidence" value="ECO:0007669"/>
    <property type="project" value="TreeGrafter"/>
</dbReference>
<comment type="similarity">
    <text evidence="1">Belongs to the short-chain dehydrogenases/reductases (SDR) family.</text>
</comment>
<dbReference type="AlphaFoldDB" id="A0A100IP96"/>
<proteinExistence type="inferred from homology"/>
<dbReference type="InterPro" id="IPR051468">
    <property type="entry name" value="Fungal_SecMetab_SDRs"/>
</dbReference>
<dbReference type="InterPro" id="IPR036291">
    <property type="entry name" value="NAD(P)-bd_dom_sf"/>
</dbReference>
<dbReference type="SUPFAM" id="SSF51735">
    <property type="entry name" value="NAD(P)-binding Rossmann-fold domains"/>
    <property type="match status" value="1"/>
</dbReference>
<dbReference type="VEuPathDB" id="FungiDB:ASPNIDRAFT2_1149141"/>
<organism evidence="2 3">
    <name type="scientific">Aspergillus niger</name>
    <dbReference type="NCBI Taxonomy" id="5061"/>
    <lineage>
        <taxon>Eukaryota</taxon>
        <taxon>Fungi</taxon>
        <taxon>Dikarya</taxon>
        <taxon>Ascomycota</taxon>
        <taxon>Pezizomycotina</taxon>
        <taxon>Eurotiomycetes</taxon>
        <taxon>Eurotiomycetidae</taxon>
        <taxon>Eurotiales</taxon>
        <taxon>Aspergillaceae</taxon>
        <taxon>Aspergillus</taxon>
        <taxon>Aspergillus subgen. Circumdati</taxon>
    </lineage>
</organism>
<evidence type="ECO:0000313" key="3">
    <source>
        <dbReference type="Proteomes" id="UP000068243"/>
    </source>
</evidence>
<dbReference type="Pfam" id="PF00106">
    <property type="entry name" value="adh_short"/>
    <property type="match status" value="1"/>
</dbReference>
<gene>
    <name evidence="2" type="ORF">ABL_07526</name>
</gene>
<name>A0A100IP96_ASPNG</name>
<protein>
    <submittedName>
        <fullName evidence="2">Uncharacterized protein</fullName>
    </submittedName>
</protein>
<evidence type="ECO:0000313" key="2">
    <source>
        <dbReference type="EMBL" id="GAQ44865.1"/>
    </source>
</evidence>
<accession>A0A100IP96</accession>
<dbReference type="PANTHER" id="PTHR43544">
    <property type="entry name" value="SHORT-CHAIN DEHYDROGENASE/REDUCTASE"/>
    <property type="match status" value="1"/>
</dbReference>
<dbReference type="VEuPathDB" id="FungiDB:ATCC64974_4300"/>
<dbReference type="GO" id="GO:0019748">
    <property type="term" value="P:secondary metabolic process"/>
    <property type="evidence" value="ECO:0007669"/>
    <property type="project" value="TreeGrafter"/>
</dbReference>
<reference evidence="3" key="1">
    <citation type="journal article" date="2016" name="Genome Announc.">
        <title>Draft genome sequence of Aspergillus niger strain An76.</title>
        <authorList>
            <person name="Gong W."/>
            <person name="Cheng Z."/>
            <person name="Zhang H."/>
            <person name="Liu L."/>
            <person name="Gao P."/>
            <person name="Wang L."/>
        </authorList>
    </citation>
    <scope>NUCLEOTIDE SEQUENCE [LARGE SCALE GENOMIC DNA]</scope>
    <source>
        <strain evidence="3">An76</strain>
    </source>
</reference>
<dbReference type="VEuPathDB" id="FungiDB:An14g05250"/>
<evidence type="ECO:0000256" key="1">
    <source>
        <dbReference type="ARBA" id="ARBA00006484"/>
    </source>
</evidence>
<comment type="caution">
    <text evidence="2">The sequence shown here is derived from an EMBL/GenBank/DDBJ whole genome shotgun (WGS) entry which is preliminary data.</text>
</comment>
<dbReference type="Proteomes" id="UP000068243">
    <property type="component" value="Unassembled WGS sequence"/>
</dbReference>
<sequence length="571" mass="63450">MDDDKVDEALETLHQICYLLWNAKTGIIPAEELARLPLSLITLDHQSVVSGVNVQYFIPWTEKELQHYERNLTPEEEIEKISCEDRILKNGCRMGYTLSRPWGSGGEWAETMCSRFVTEVDIAPRKGTENDELPLKALTGWRHSTAIPDDPPIPQPWFIQRECYEWGPCCYWTLRGNGHPHVKASMFHGVDGVDGMILREEVMVIVLVMISRLLNEKFEKHAVVPVMLFSFLRNHQGHILFAHCLENKLVVEMSPLYPFNVGEEGWDEFLTLFTRYQVARPSLLDTTNFPAGNDNEDLGWLLVDKKGNLPPSSTTVNYIFKVAVHAMGPVPIVLITGILLMPQKSTALVSSRAKIGANRGLGFATAKELLSTTNFHIIVGSRHSSNGNLAIQALRALPGIQGTVSTVTLDVTSGTSIEAARSQIETDFGRLDILVHNAGIYHLPSKPSVSHVDGKILDSTLEANVKGPARVTKAFLPLLLRHRPSTDVSSPPRIVFVSSSMGSLSHNMNRNSSGTHAIEYRISKTALHMLLVEYHMALTGVTVVGSTLGSAPRILSETRKRCKRWGQWSLA</sequence>
<dbReference type="GO" id="GO:0005737">
    <property type="term" value="C:cytoplasm"/>
    <property type="evidence" value="ECO:0007669"/>
    <property type="project" value="TreeGrafter"/>
</dbReference>
<dbReference type="EMBL" id="BCMY01000014">
    <property type="protein sequence ID" value="GAQ44865.1"/>
    <property type="molecule type" value="Genomic_DNA"/>
</dbReference>
<dbReference type="OrthoDB" id="4177740at2759"/>
<dbReference type="VEuPathDB" id="FungiDB:M747DRAFT_365921"/>
<dbReference type="PANTHER" id="PTHR43544:SF32">
    <property type="entry name" value="CHAIN DEHYDROGENASE, PUTATIVE (AFU_ORTHOLOGUE AFUA_5G01530)-RELATED"/>
    <property type="match status" value="1"/>
</dbReference>